<protein>
    <submittedName>
        <fullName evidence="1">Uncharacterized protein</fullName>
    </submittedName>
</protein>
<dbReference type="Proteomes" id="UP001611397">
    <property type="component" value="Unassembled WGS sequence"/>
</dbReference>
<name>A0ABW7VGW9_STROI</name>
<reference evidence="1 2" key="1">
    <citation type="submission" date="2024-10" db="EMBL/GenBank/DDBJ databases">
        <title>The Natural Products Discovery Center: Release of the First 8490 Sequenced Strains for Exploring Actinobacteria Biosynthetic Diversity.</title>
        <authorList>
            <person name="Kalkreuter E."/>
            <person name="Kautsar S.A."/>
            <person name="Yang D."/>
            <person name="Bader C.D."/>
            <person name="Teijaro C.N."/>
            <person name="Fluegel L."/>
            <person name="Davis C.M."/>
            <person name="Simpson J.R."/>
            <person name="Lauterbach L."/>
            <person name="Steele A.D."/>
            <person name="Gui C."/>
            <person name="Meng S."/>
            <person name="Li G."/>
            <person name="Viehrig K."/>
            <person name="Ye F."/>
            <person name="Su P."/>
            <person name="Kiefer A.F."/>
            <person name="Nichols A."/>
            <person name="Cepeda A.J."/>
            <person name="Yan W."/>
            <person name="Fan B."/>
            <person name="Jiang Y."/>
            <person name="Adhikari A."/>
            <person name="Zheng C.-J."/>
            <person name="Schuster L."/>
            <person name="Cowan T.M."/>
            <person name="Smanski M.J."/>
            <person name="Chevrette M.G."/>
            <person name="De Carvalho L.P.S."/>
            <person name="Shen B."/>
        </authorList>
    </citation>
    <scope>NUCLEOTIDE SEQUENCE [LARGE SCALE GENOMIC DNA]</scope>
    <source>
        <strain evidence="1 2">NPDC020295</strain>
    </source>
</reference>
<comment type="caution">
    <text evidence="1">The sequence shown here is derived from an EMBL/GenBank/DDBJ whole genome shotgun (WGS) entry which is preliminary data.</text>
</comment>
<evidence type="ECO:0000313" key="2">
    <source>
        <dbReference type="Proteomes" id="UP001611397"/>
    </source>
</evidence>
<dbReference type="EMBL" id="JBIRWM010000020">
    <property type="protein sequence ID" value="MFI2160616.1"/>
    <property type="molecule type" value="Genomic_DNA"/>
</dbReference>
<accession>A0ABW7VGW9</accession>
<organism evidence="1 2">
    <name type="scientific">Streptomyces olivaceoviridis</name>
    <name type="common">Streptomyces corchorusii</name>
    <dbReference type="NCBI Taxonomy" id="1921"/>
    <lineage>
        <taxon>Bacteria</taxon>
        <taxon>Bacillati</taxon>
        <taxon>Actinomycetota</taxon>
        <taxon>Actinomycetes</taxon>
        <taxon>Kitasatosporales</taxon>
        <taxon>Streptomycetaceae</taxon>
        <taxon>Streptomyces</taxon>
    </lineage>
</organism>
<gene>
    <name evidence="1" type="ORF">ACH49L_33850</name>
</gene>
<proteinExistence type="predicted"/>
<keyword evidence="2" id="KW-1185">Reference proteome</keyword>
<sequence length="69" mass="7387">MDRVILVPEWRRGGRGPVLAGTAIRRLSQDCTAVACESASADGHEMTDEQHRQAAAKLGQLWSAIASSP</sequence>
<dbReference type="RefSeq" id="WP_063807723.1">
    <property type="nucleotide sequence ID" value="NZ_JBIRUT010000024.1"/>
</dbReference>
<evidence type="ECO:0000313" key="1">
    <source>
        <dbReference type="EMBL" id="MFI2160616.1"/>
    </source>
</evidence>